<dbReference type="Proteomes" id="UP000004816">
    <property type="component" value="Unassembled WGS sequence"/>
</dbReference>
<evidence type="ECO:0000256" key="6">
    <source>
        <dbReference type="ARBA" id="ARBA00022989"/>
    </source>
</evidence>
<dbReference type="InterPro" id="IPR051676">
    <property type="entry name" value="UPF0053_domain"/>
</dbReference>
<protein>
    <recommendedName>
        <fullName evidence="15">HlyC/CorC family transporter</fullName>
    </recommendedName>
</protein>
<dbReference type="eggNOG" id="COG1253">
    <property type="taxonomic scope" value="Bacteria"/>
</dbReference>
<keyword evidence="7 9" id="KW-0129">CBS domain</keyword>
<evidence type="ECO:0000256" key="2">
    <source>
        <dbReference type="ARBA" id="ARBA00006337"/>
    </source>
</evidence>
<comment type="caution">
    <text evidence="13">The sequence shown here is derived from an EMBL/GenBank/DDBJ whole genome shotgun (WGS) entry which is preliminary data.</text>
</comment>
<dbReference type="Gene3D" id="3.30.465.10">
    <property type="match status" value="1"/>
</dbReference>
<dbReference type="GO" id="GO:0050660">
    <property type="term" value="F:flavin adenine dinucleotide binding"/>
    <property type="evidence" value="ECO:0007669"/>
    <property type="project" value="InterPro"/>
</dbReference>
<dbReference type="SUPFAM" id="SSF56176">
    <property type="entry name" value="FAD-binding/transporter-associated domain-like"/>
    <property type="match status" value="1"/>
</dbReference>
<dbReference type="InterPro" id="IPR002550">
    <property type="entry name" value="CNNM"/>
</dbReference>
<dbReference type="AlphaFoldDB" id="E5XNU7"/>
<dbReference type="Pfam" id="PF00571">
    <property type="entry name" value="CBS"/>
    <property type="match status" value="1"/>
</dbReference>
<evidence type="ECO:0000313" key="14">
    <source>
        <dbReference type="Proteomes" id="UP000004816"/>
    </source>
</evidence>
<evidence type="ECO:0000256" key="1">
    <source>
        <dbReference type="ARBA" id="ARBA00004651"/>
    </source>
</evidence>
<dbReference type="SMART" id="SM01091">
    <property type="entry name" value="CorC_HlyC"/>
    <property type="match status" value="1"/>
</dbReference>
<keyword evidence="4 10" id="KW-0812">Transmembrane</keyword>
<feature type="domain" description="CBS" evidence="11">
    <location>
        <begin position="297"/>
        <end position="354"/>
    </location>
</feature>
<evidence type="ECO:0000259" key="12">
    <source>
        <dbReference type="PROSITE" id="PS51846"/>
    </source>
</evidence>
<dbReference type="InterPro" id="IPR016169">
    <property type="entry name" value="FAD-bd_PCMH_sub2"/>
</dbReference>
<evidence type="ECO:0000259" key="11">
    <source>
        <dbReference type="PROSITE" id="PS51371"/>
    </source>
</evidence>
<dbReference type="CDD" id="cd04590">
    <property type="entry name" value="CBS_pair_CorC_HlyC_assoc"/>
    <property type="match status" value="1"/>
</dbReference>
<dbReference type="InterPro" id="IPR044751">
    <property type="entry name" value="Ion_transp-like_CBS"/>
</dbReference>
<keyword evidence="14" id="KW-1185">Reference proteome</keyword>
<evidence type="ECO:0000256" key="3">
    <source>
        <dbReference type="ARBA" id="ARBA00022475"/>
    </source>
</evidence>
<dbReference type="PANTHER" id="PTHR43099">
    <property type="entry name" value="UPF0053 PROTEIN YRKA"/>
    <property type="match status" value="1"/>
</dbReference>
<feature type="domain" description="CNNM transmembrane" evidence="12">
    <location>
        <begin position="3"/>
        <end position="206"/>
    </location>
</feature>
<dbReference type="STRING" id="679197.HMPREF9336_01168"/>
<keyword evidence="6 10" id="KW-1133">Transmembrane helix</keyword>
<evidence type="ECO:0000256" key="7">
    <source>
        <dbReference type="ARBA" id="ARBA00023122"/>
    </source>
</evidence>
<evidence type="ECO:0000256" key="8">
    <source>
        <dbReference type="ARBA" id="ARBA00023136"/>
    </source>
</evidence>
<dbReference type="PROSITE" id="PS51846">
    <property type="entry name" value="CNNM"/>
    <property type="match status" value="1"/>
</dbReference>
<evidence type="ECO:0000313" key="13">
    <source>
        <dbReference type="EMBL" id="EFV13975.2"/>
    </source>
</evidence>
<keyword evidence="3" id="KW-1003">Cell membrane</keyword>
<dbReference type="OrthoDB" id="110231at2"/>
<comment type="subcellular location">
    <subcellularLocation>
        <location evidence="1">Cell membrane</location>
        <topology evidence="1">Multi-pass membrane protein</topology>
    </subcellularLocation>
</comment>
<reference evidence="13 14" key="1">
    <citation type="journal article" date="2011" name="Stand. Genomic Sci.">
        <title>High quality draft genome sequence of Segniliparus rugosus CDC 945(T)= (ATCC BAA-974(T)).</title>
        <authorList>
            <person name="Earl A.M."/>
            <person name="Desjardins C.A."/>
            <person name="Fitzgerald M.G."/>
            <person name="Arachchi H.M."/>
            <person name="Zeng Q."/>
            <person name="Mehta T."/>
            <person name="Griggs A."/>
            <person name="Birren B.W."/>
            <person name="Toney N.C."/>
            <person name="Carr J."/>
            <person name="Posey J."/>
            <person name="Butler W.R."/>
        </authorList>
    </citation>
    <scope>NUCLEOTIDE SEQUENCE [LARGE SCALE GENOMIC DNA]</scope>
    <source>
        <strain evidence="14">ATCC BAA-974 / DSM 45345 / CCUG 50838 / CIP 108380 / JCM 13579 / CDC 945</strain>
    </source>
</reference>
<evidence type="ECO:0000256" key="5">
    <source>
        <dbReference type="ARBA" id="ARBA00022737"/>
    </source>
</evidence>
<evidence type="ECO:0008006" key="15">
    <source>
        <dbReference type="Google" id="ProtNLM"/>
    </source>
</evidence>
<keyword evidence="5" id="KW-0677">Repeat</keyword>
<dbReference type="InterPro" id="IPR005170">
    <property type="entry name" value="Transptr-assoc_dom"/>
</dbReference>
<dbReference type="PANTHER" id="PTHR43099:SF6">
    <property type="entry name" value="UPF0053 PROTEIN RV1842C"/>
    <property type="match status" value="1"/>
</dbReference>
<dbReference type="HOGENOM" id="CLU_015237_4_0_11"/>
<name>E5XNU7_SEGRC</name>
<dbReference type="InterPro" id="IPR046342">
    <property type="entry name" value="CBS_dom_sf"/>
</dbReference>
<gene>
    <name evidence="13" type="ORF">HMPREF9336_01168</name>
</gene>
<dbReference type="EMBL" id="ACZI02000003">
    <property type="protein sequence ID" value="EFV13975.2"/>
    <property type="molecule type" value="Genomic_DNA"/>
</dbReference>
<dbReference type="Pfam" id="PF01595">
    <property type="entry name" value="CNNM"/>
    <property type="match status" value="1"/>
</dbReference>
<dbReference type="PROSITE" id="PS51371">
    <property type="entry name" value="CBS"/>
    <property type="match status" value="1"/>
</dbReference>
<dbReference type="InterPro" id="IPR036318">
    <property type="entry name" value="FAD-bd_PCMH-like_sf"/>
</dbReference>
<accession>E5XNU7</accession>
<dbReference type="RefSeq" id="WP_021030847.1">
    <property type="nucleotide sequence ID" value="NZ_KI391954.1"/>
</dbReference>
<dbReference type="SUPFAM" id="SSF54631">
    <property type="entry name" value="CBS-domain pair"/>
    <property type="match status" value="1"/>
</dbReference>
<dbReference type="GO" id="GO:0005886">
    <property type="term" value="C:plasma membrane"/>
    <property type="evidence" value="ECO:0007669"/>
    <property type="project" value="UniProtKB-SubCell"/>
</dbReference>
<dbReference type="InterPro" id="IPR000644">
    <property type="entry name" value="CBS_dom"/>
</dbReference>
<organism evidence="13 14">
    <name type="scientific">Segniliparus rugosus (strain ATCC BAA-974 / DSM 45345 / CCUG 50838 / CIP 108380 / JCM 13579 / CDC 945)</name>
    <dbReference type="NCBI Taxonomy" id="679197"/>
    <lineage>
        <taxon>Bacteria</taxon>
        <taxon>Bacillati</taxon>
        <taxon>Actinomycetota</taxon>
        <taxon>Actinomycetes</taxon>
        <taxon>Mycobacteriales</taxon>
        <taxon>Segniliparaceae</taxon>
        <taxon>Segniliparus</taxon>
    </lineage>
</organism>
<evidence type="ECO:0000256" key="10">
    <source>
        <dbReference type="PROSITE-ProRule" id="PRU01193"/>
    </source>
</evidence>
<dbReference type="Pfam" id="PF03471">
    <property type="entry name" value="CorC_HlyC"/>
    <property type="match status" value="1"/>
</dbReference>
<evidence type="ECO:0000256" key="9">
    <source>
        <dbReference type="PROSITE-ProRule" id="PRU00703"/>
    </source>
</evidence>
<proteinExistence type="inferred from homology"/>
<dbReference type="Gene3D" id="3.10.580.10">
    <property type="entry name" value="CBS-domain"/>
    <property type="match status" value="1"/>
</dbReference>
<sequence>MPHVLVQVLSVLGFLALTAGTALFVAAEYALTTLERGTVETDFRLRKDRRAKALLRAHRHLSFQLSGAQLGITLTTLATGYLAEPVLAEALEPLIEPIVPASAIRAVESAAALIVATCLSMVLGELVPKYLAIAKPLTLGRATAPFQVRFSTFFAPVIRGLNRAANAVVRSFGVEPAEELRSARSPNELVVLVRNSAVHGGLEKEEAQLIDRSLRFGERRAEEVMTPRSRIVALLADNTVDELLRISAETGHSRFPILQAGSSEQASDLDEALGFVHVRQVVDVPRAERGKRLLETLARPVSSVPATLDGDALIAQLRREKMQVVWVVDEYGGTAGIVTLEDLIEEIVGEVTDEHDGAEELPIQLVDPQDQTAGWACSGLLRADELCEATGYRCPPGDFETVAGLVLHVLGRIPEVGDELQLPQIHSEEEDEGVLVPSAWWIRVLAMDGRRIDRLWIGERQNAEPRKETEHG</sequence>
<keyword evidence="8 10" id="KW-0472">Membrane</keyword>
<evidence type="ECO:0000256" key="4">
    <source>
        <dbReference type="ARBA" id="ARBA00022692"/>
    </source>
</evidence>
<comment type="similarity">
    <text evidence="2">Belongs to the UPF0053 family.</text>
</comment>